<evidence type="ECO:0000256" key="2">
    <source>
        <dbReference type="SAM" id="SignalP"/>
    </source>
</evidence>
<dbReference type="KEGG" id="pbap:Pla133_22850"/>
<dbReference type="PANTHER" id="PTHR44103:SF1">
    <property type="entry name" value="PROPROTEIN CONVERTASE P"/>
    <property type="match status" value="1"/>
</dbReference>
<dbReference type="SUPFAM" id="SSF69318">
    <property type="entry name" value="Integrin alpha N-terminal domain"/>
    <property type="match status" value="2"/>
</dbReference>
<feature type="chain" id="PRO_5021858059" evidence="2">
    <location>
        <begin position="24"/>
        <end position="918"/>
    </location>
</feature>
<dbReference type="InterPro" id="IPR011050">
    <property type="entry name" value="Pectin_lyase_fold/virulence"/>
</dbReference>
<accession>A0A518BJQ6</accession>
<evidence type="ECO:0000313" key="3">
    <source>
        <dbReference type="EMBL" id="QDU67207.1"/>
    </source>
</evidence>
<sequence precursor="true">MQLSPIALGLVLLAVTHPSTAEASPTDVLVVSSDAALAPDFSSPQAAIDAAQPGDVVLIGPGAFEGDSLVVAKSLVLAPYPGAAGDVALSRLLVRDLQASDVFVGIGLRLENVTSALTPSVQLTNDAGVVLFQDCTILPGAAGGTPTSATLVASDCDAIVLATTTVTGMNGEDGGDHCDGGADGLQAMALTRSSILLSSATAAGGDGGALCCNCFAGGCDWLFGARAIVATEFCALVLTDSEIVGGAGDGSTEAIVAQGGSAVGGFGGLLSAGFHQCAGTANGQAVQGPYTEHASSARVLSSNSVGFAGHPQTVQLTGEPLEAVHVYASPDLLVQLDADATDLPWSLGPSELATSALLLPNGKTVAALPAATLPAGAKARLRFVQAQFVDAGGVLTHNGPPRAQLILEASFAPVPSQPAPLFAAVELDLDQSGVTSPVAVDLDADGDLDLAVAARFDDRIVWYENTDGLGNFGPAWNVASGVDGPVSLVAAKLDLGGTVDLLSVSTGDGLVRLHPNNGNGVFGAPTILTLVTGSPSAAATADLDGDGDQDLVIAEQTQDRVVWYPNISGFGFGAGQQIGGSIESPQQIRTADIDGDGDADLVVATAVAFGDSLTWFENVDGAGAFGSSQLVTDLLLPGARFDLADLDGDGDLDIAAGEYSPGSISDAAVVWIENLDGLGSFGPVVTVDPGSSTSTAIFDVAAADFDGDGDLDLFAASSEAGTDQSFLWFENTDGSGAFASAVRVETSAGLARALVAEDVDNDGDADLLATTGGSSVVLFRNLLAPLTADLVWLSLSSGGSQQLDLRAGAQSQFATFFVGGSASGVSPGTSLGGALWPLNLDAYTLFTLTAANGAVLSNTLGQLDQYGRATAAIALPAATDPALAGLALDHAFGLLDPAAPAGAVVSFVSNPVGLLLLP</sequence>
<dbReference type="SUPFAM" id="SSF51126">
    <property type="entry name" value="Pectin lyase-like"/>
    <property type="match status" value="1"/>
</dbReference>
<dbReference type="RefSeq" id="WP_145065176.1">
    <property type="nucleotide sequence ID" value="NZ_CP036287.1"/>
</dbReference>
<dbReference type="Pfam" id="PF13517">
    <property type="entry name" value="FG-GAP_3"/>
    <property type="match status" value="2"/>
</dbReference>
<name>A0A518BJQ6_9BACT</name>
<keyword evidence="1 2" id="KW-0732">Signal</keyword>
<organism evidence="3 4">
    <name type="scientific">Engelhardtia mirabilis</name>
    <dbReference type="NCBI Taxonomy" id="2528011"/>
    <lineage>
        <taxon>Bacteria</taxon>
        <taxon>Pseudomonadati</taxon>
        <taxon>Planctomycetota</taxon>
        <taxon>Planctomycetia</taxon>
        <taxon>Planctomycetia incertae sedis</taxon>
        <taxon>Engelhardtia</taxon>
    </lineage>
</organism>
<evidence type="ECO:0000313" key="4">
    <source>
        <dbReference type="Proteomes" id="UP000316921"/>
    </source>
</evidence>
<dbReference type="AlphaFoldDB" id="A0A518BJQ6"/>
<dbReference type="Proteomes" id="UP000316921">
    <property type="component" value="Chromosome"/>
</dbReference>
<gene>
    <name evidence="3" type="ORF">Pla133_22850</name>
</gene>
<proteinExistence type="predicted"/>
<protein>
    <submittedName>
        <fullName evidence="3">FG-GAP repeat protein</fullName>
    </submittedName>
</protein>
<dbReference type="EMBL" id="CP036287">
    <property type="protein sequence ID" value="QDU67207.1"/>
    <property type="molecule type" value="Genomic_DNA"/>
</dbReference>
<dbReference type="Gene3D" id="2.130.10.130">
    <property type="entry name" value="Integrin alpha, N-terminal"/>
    <property type="match status" value="2"/>
</dbReference>
<feature type="signal peptide" evidence="2">
    <location>
        <begin position="1"/>
        <end position="23"/>
    </location>
</feature>
<reference evidence="3 4" key="1">
    <citation type="submission" date="2019-02" db="EMBL/GenBank/DDBJ databases">
        <title>Deep-cultivation of Planctomycetes and their phenomic and genomic characterization uncovers novel biology.</title>
        <authorList>
            <person name="Wiegand S."/>
            <person name="Jogler M."/>
            <person name="Boedeker C."/>
            <person name="Pinto D."/>
            <person name="Vollmers J."/>
            <person name="Rivas-Marin E."/>
            <person name="Kohn T."/>
            <person name="Peeters S.H."/>
            <person name="Heuer A."/>
            <person name="Rast P."/>
            <person name="Oberbeckmann S."/>
            <person name="Bunk B."/>
            <person name="Jeske O."/>
            <person name="Meyerdierks A."/>
            <person name="Storesund J.E."/>
            <person name="Kallscheuer N."/>
            <person name="Luecker S."/>
            <person name="Lage O.M."/>
            <person name="Pohl T."/>
            <person name="Merkel B.J."/>
            <person name="Hornburger P."/>
            <person name="Mueller R.-W."/>
            <person name="Bruemmer F."/>
            <person name="Labrenz M."/>
            <person name="Spormann A.M."/>
            <person name="Op den Camp H."/>
            <person name="Overmann J."/>
            <person name="Amann R."/>
            <person name="Jetten M.S.M."/>
            <person name="Mascher T."/>
            <person name="Medema M.H."/>
            <person name="Devos D.P."/>
            <person name="Kaster A.-K."/>
            <person name="Ovreas L."/>
            <person name="Rohde M."/>
            <person name="Galperin M.Y."/>
            <person name="Jogler C."/>
        </authorList>
    </citation>
    <scope>NUCLEOTIDE SEQUENCE [LARGE SCALE GENOMIC DNA]</scope>
    <source>
        <strain evidence="3 4">Pla133</strain>
    </source>
</reference>
<keyword evidence="4" id="KW-1185">Reference proteome</keyword>
<evidence type="ECO:0000256" key="1">
    <source>
        <dbReference type="ARBA" id="ARBA00022729"/>
    </source>
</evidence>
<dbReference type="InterPro" id="IPR028994">
    <property type="entry name" value="Integrin_alpha_N"/>
</dbReference>
<dbReference type="PANTHER" id="PTHR44103">
    <property type="entry name" value="PROPROTEIN CONVERTASE P"/>
    <property type="match status" value="1"/>
</dbReference>
<dbReference type="InterPro" id="IPR013517">
    <property type="entry name" value="FG-GAP"/>
</dbReference>